<gene>
    <name evidence="9" type="ORF">F8O05_12610</name>
</gene>
<comment type="caution">
    <text evidence="9">The sequence shown here is derived from an EMBL/GenBank/DDBJ whole genome shotgun (WGS) entry which is preliminary data.</text>
</comment>
<name>A0A7J5B883_9MICO</name>
<keyword evidence="2 7" id="KW-0812">Transmembrane</keyword>
<evidence type="ECO:0000256" key="1">
    <source>
        <dbReference type="ARBA" id="ARBA00004141"/>
    </source>
</evidence>
<evidence type="ECO:0000256" key="4">
    <source>
        <dbReference type="ARBA" id="ARBA00022989"/>
    </source>
</evidence>
<dbReference type="RefSeq" id="WP_158053105.1">
    <property type="nucleotide sequence ID" value="NZ_WBKB01000009.1"/>
</dbReference>
<accession>A0A7J5B883</accession>
<evidence type="ECO:0000259" key="8">
    <source>
        <dbReference type="Pfam" id="PF05140"/>
    </source>
</evidence>
<feature type="region of interest" description="Disordered" evidence="6">
    <location>
        <begin position="1"/>
        <end position="25"/>
    </location>
</feature>
<dbReference type="InterPro" id="IPR023494">
    <property type="entry name" value="Cyt_c_bgen_Ccs1/CcsB/ResB"/>
</dbReference>
<evidence type="ECO:0000256" key="5">
    <source>
        <dbReference type="ARBA" id="ARBA00023136"/>
    </source>
</evidence>
<dbReference type="PANTHER" id="PTHR31566">
    <property type="entry name" value="CYTOCHROME C BIOGENESIS PROTEIN CCS1, CHLOROPLASTIC"/>
    <property type="match status" value="1"/>
</dbReference>
<feature type="transmembrane region" description="Helical" evidence="7">
    <location>
        <begin position="207"/>
        <end position="226"/>
    </location>
</feature>
<keyword evidence="3" id="KW-0201">Cytochrome c-type biogenesis</keyword>
<keyword evidence="10" id="KW-1185">Reference proteome</keyword>
<feature type="transmembrane region" description="Helical" evidence="7">
    <location>
        <begin position="487"/>
        <end position="508"/>
    </location>
</feature>
<dbReference type="GO" id="GO:0016020">
    <property type="term" value="C:membrane"/>
    <property type="evidence" value="ECO:0007669"/>
    <property type="project" value="UniProtKB-SubCell"/>
</dbReference>
<dbReference type="EMBL" id="WBKB01000009">
    <property type="protein sequence ID" value="KAB1641422.1"/>
    <property type="molecule type" value="Genomic_DNA"/>
</dbReference>
<keyword evidence="4 7" id="KW-1133">Transmembrane helix</keyword>
<evidence type="ECO:0000256" key="7">
    <source>
        <dbReference type="SAM" id="Phobius"/>
    </source>
</evidence>
<dbReference type="PANTHER" id="PTHR31566:SF0">
    <property type="entry name" value="CYTOCHROME C BIOGENESIS PROTEIN CCS1, CHLOROPLASTIC"/>
    <property type="match status" value="1"/>
</dbReference>
<feature type="transmembrane region" description="Helical" evidence="7">
    <location>
        <begin position="103"/>
        <end position="122"/>
    </location>
</feature>
<dbReference type="Pfam" id="PF05140">
    <property type="entry name" value="ResB"/>
    <property type="match status" value="1"/>
</dbReference>
<feature type="transmembrane region" description="Helical" evidence="7">
    <location>
        <begin position="50"/>
        <end position="67"/>
    </location>
</feature>
<sequence>MSNSRSDNDTLPARPSDHVDSTERGGGEVGLGWRGWLRWAWRQLTSMRTALILLLLMAIAAIPGSLFPQRQADPNGVVKYFDDNPELAPTIDTLQLFDVYSSAWFSAIYLLLFVSLIGCIIPRIKHHAKALRAPAPKTPARLQRMVGYSSSELQIVAGRTSEADVAQAVAIAESELRRRGYRTARYDPPSSWSVSAERGYLRETGNLVFHSALVGILVTVLLSTGLNYTGDRVIVQGTTFVNSESAYSSFSPGRNFDRSSLTPYALSLDGFDVEYVDPGLPGAGQAGNFAAHLSIREPGDDDSRAETVRVNSPIEVNGDRIYLLGNGYAPMITIRNAAGDVVYQEPQPFLPQDSAMTSLGVIKVPDGLPEQVGLIGFLYPTQSTLDTGAYYSVFPDLYNPMMTFNVFTGDLGIDDGTPRSVYQLDTESMTQITGGDTGIDSIELTPGDTADLPNGMGTITFEDLTVTEGAEEPIKRFVSLQIQRDTGATWVLIFSILATVGLITGLLIPRRRLWVKATLTRPVVGGRKVKIEYAGLARGEDPGLERAVEQFRTSHLSAIAEQLPSPLFKKGTP</sequence>
<comment type="subcellular location">
    <subcellularLocation>
        <location evidence="1">Membrane</location>
        <topology evidence="1">Multi-pass membrane protein</topology>
    </subcellularLocation>
</comment>
<evidence type="ECO:0000313" key="9">
    <source>
        <dbReference type="EMBL" id="KAB1641422.1"/>
    </source>
</evidence>
<organism evidence="9 10">
    <name type="scientific">Gulosibacter chungangensis</name>
    <dbReference type="NCBI Taxonomy" id="979746"/>
    <lineage>
        <taxon>Bacteria</taxon>
        <taxon>Bacillati</taxon>
        <taxon>Actinomycetota</taxon>
        <taxon>Actinomycetes</taxon>
        <taxon>Micrococcales</taxon>
        <taxon>Microbacteriaceae</taxon>
        <taxon>Gulosibacter</taxon>
    </lineage>
</organism>
<dbReference type="AlphaFoldDB" id="A0A7J5B883"/>
<protein>
    <submittedName>
        <fullName evidence="9">Cytochrome c biogenesis protein ResB</fullName>
    </submittedName>
</protein>
<keyword evidence="5 7" id="KW-0472">Membrane</keyword>
<dbReference type="GO" id="GO:0017004">
    <property type="term" value="P:cytochrome complex assembly"/>
    <property type="evidence" value="ECO:0007669"/>
    <property type="project" value="UniProtKB-KW"/>
</dbReference>
<dbReference type="InterPro" id="IPR007816">
    <property type="entry name" value="ResB-like_domain"/>
</dbReference>
<evidence type="ECO:0000313" key="10">
    <source>
        <dbReference type="Proteomes" id="UP000433493"/>
    </source>
</evidence>
<dbReference type="OrthoDB" id="3949537at2"/>
<feature type="compositionally biased region" description="Basic and acidic residues" evidence="6">
    <location>
        <begin position="15"/>
        <end position="25"/>
    </location>
</feature>
<evidence type="ECO:0000256" key="6">
    <source>
        <dbReference type="SAM" id="MobiDB-lite"/>
    </source>
</evidence>
<dbReference type="Proteomes" id="UP000433493">
    <property type="component" value="Unassembled WGS sequence"/>
</dbReference>
<proteinExistence type="predicted"/>
<evidence type="ECO:0000256" key="2">
    <source>
        <dbReference type="ARBA" id="ARBA00022692"/>
    </source>
</evidence>
<reference evidence="9 10" key="1">
    <citation type="submission" date="2019-09" db="EMBL/GenBank/DDBJ databases">
        <title>Phylogeny of genus Pseudoclavibacter and closely related genus.</title>
        <authorList>
            <person name="Li Y."/>
        </authorList>
    </citation>
    <scope>NUCLEOTIDE SEQUENCE [LARGE SCALE GENOMIC DNA]</scope>
    <source>
        <strain evidence="9 10">KCTC 13959</strain>
    </source>
</reference>
<feature type="domain" description="ResB-like" evidence="8">
    <location>
        <begin position="47"/>
        <end position="548"/>
    </location>
</feature>
<evidence type="ECO:0000256" key="3">
    <source>
        <dbReference type="ARBA" id="ARBA00022748"/>
    </source>
</evidence>